<keyword evidence="2" id="KW-0805">Transcription regulation</keyword>
<evidence type="ECO:0000256" key="3">
    <source>
        <dbReference type="ARBA" id="ARBA00023125"/>
    </source>
</evidence>
<dbReference type="Gene3D" id="1.10.10.10">
    <property type="entry name" value="Winged helix-like DNA-binding domain superfamily/Winged helix DNA-binding domain"/>
    <property type="match status" value="1"/>
</dbReference>
<dbReference type="InterPro" id="IPR036388">
    <property type="entry name" value="WH-like_DNA-bd_sf"/>
</dbReference>
<keyword evidence="3" id="KW-0238">DNA-binding</keyword>
<dbReference type="PRINTS" id="PR00039">
    <property type="entry name" value="HTHLYSR"/>
</dbReference>
<feature type="region of interest" description="Disordered" evidence="5">
    <location>
        <begin position="190"/>
        <end position="209"/>
    </location>
</feature>
<gene>
    <name evidence="7" type="ORF">GC106_44950</name>
</gene>
<dbReference type="Gene3D" id="3.40.190.290">
    <property type="match status" value="1"/>
</dbReference>
<proteinExistence type="inferred from homology"/>
<keyword evidence="4" id="KW-0804">Transcription</keyword>
<dbReference type="EMBL" id="JAAATY010000013">
    <property type="protein sequence ID" value="NRN67262.1"/>
    <property type="molecule type" value="Genomic_DNA"/>
</dbReference>
<reference evidence="7 8" key="1">
    <citation type="submission" date="2020-01" db="EMBL/GenBank/DDBJ databases">
        <title>Kibdelosporangium persica a novel Actinomycetes from a hot desert in Iran.</title>
        <authorList>
            <person name="Safaei N."/>
            <person name="Zaburannyi N."/>
            <person name="Mueller R."/>
            <person name="Wink J."/>
        </authorList>
    </citation>
    <scope>NUCLEOTIDE SEQUENCE [LARGE SCALE GENOMIC DNA]</scope>
    <source>
        <strain evidence="7 8">4NS15</strain>
    </source>
</reference>
<evidence type="ECO:0000256" key="5">
    <source>
        <dbReference type="SAM" id="MobiDB-lite"/>
    </source>
</evidence>
<dbReference type="Proteomes" id="UP000763557">
    <property type="component" value="Unassembled WGS sequence"/>
</dbReference>
<evidence type="ECO:0000256" key="4">
    <source>
        <dbReference type="ARBA" id="ARBA00023163"/>
    </source>
</evidence>
<evidence type="ECO:0000313" key="8">
    <source>
        <dbReference type="Proteomes" id="UP000763557"/>
    </source>
</evidence>
<dbReference type="InterPro" id="IPR000847">
    <property type="entry name" value="LysR_HTH_N"/>
</dbReference>
<evidence type="ECO:0000256" key="1">
    <source>
        <dbReference type="ARBA" id="ARBA00009437"/>
    </source>
</evidence>
<dbReference type="Gene3D" id="3.40.190.10">
    <property type="entry name" value="Periplasmic binding protein-like II"/>
    <property type="match status" value="2"/>
</dbReference>
<evidence type="ECO:0000256" key="2">
    <source>
        <dbReference type="ARBA" id="ARBA00023015"/>
    </source>
</evidence>
<comment type="similarity">
    <text evidence="1">Belongs to the LysR transcriptional regulatory family.</text>
</comment>
<accession>A0ABX2F8M0</accession>
<dbReference type="Pfam" id="PF00126">
    <property type="entry name" value="HTH_1"/>
    <property type="match status" value="1"/>
</dbReference>
<organism evidence="7 8">
    <name type="scientific">Kibdelosporangium persicum</name>
    <dbReference type="NCBI Taxonomy" id="2698649"/>
    <lineage>
        <taxon>Bacteria</taxon>
        <taxon>Bacillati</taxon>
        <taxon>Actinomycetota</taxon>
        <taxon>Actinomycetes</taxon>
        <taxon>Pseudonocardiales</taxon>
        <taxon>Pseudonocardiaceae</taxon>
        <taxon>Kibdelosporangium</taxon>
    </lineage>
</organism>
<sequence>MSDPEARQLRYFVAVAEELHFGRAAERLGMAQPPLSRAIRELEGQLGVPLLERTTRQVSLTPAGTVFLRDARIALDAITAAARRARHAGQPKPTLRVALKADYDAGLLPRVLATYQREEASLPVEILMGGRGEQVPALHDGRADVALLPAPFDDRGLDHEPLLTEARLVALAATDPLVARPSLCLADLAGRELPDGTPADDEASGPRGKRTNLDLAQIFNLVELGSAVWFPPASVARRHPRPDIAYRPVEDLEPSTLTIAWPQTSHSPAVAAFVRATTSVAAAAVS</sequence>
<name>A0ABX2F8M0_9PSEU</name>
<dbReference type="PANTHER" id="PTHR30346">
    <property type="entry name" value="TRANSCRIPTIONAL DUAL REGULATOR HCAR-RELATED"/>
    <property type="match status" value="1"/>
</dbReference>
<dbReference type="PROSITE" id="PS50931">
    <property type="entry name" value="HTH_LYSR"/>
    <property type="match status" value="1"/>
</dbReference>
<feature type="domain" description="HTH lysR-type" evidence="6">
    <location>
        <begin position="4"/>
        <end position="61"/>
    </location>
</feature>
<dbReference type="PANTHER" id="PTHR30346:SF0">
    <property type="entry name" value="HCA OPERON TRANSCRIPTIONAL ACTIVATOR HCAR"/>
    <property type="match status" value="1"/>
</dbReference>
<dbReference type="SUPFAM" id="SSF53850">
    <property type="entry name" value="Periplasmic binding protein-like II"/>
    <property type="match status" value="1"/>
</dbReference>
<evidence type="ECO:0000313" key="7">
    <source>
        <dbReference type="EMBL" id="NRN67262.1"/>
    </source>
</evidence>
<keyword evidence="8" id="KW-1185">Reference proteome</keyword>
<dbReference type="Pfam" id="PF03466">
    <property type="entry name" value="LysR_substrate"/>
    <property type="match status" value="1"/>
</dbReference>
<dbReference type="InterPro" id="IPR036390">
    <property type="entry name" value="WH_DNA-bd_sf"/>
</dbReference>
<dbReference type="InterPro" id="IPR005119">
    <property type="entry name" value="LysR_subst-bd"/>
</dbReference>
<comment type="caution">
    <text evidence="7">The sequence shown here is derived from an EMBL/GenBank/DDBJ whole genome shotgun (WGS) entry which is preliminary data.</text>
</comment>
<protein>
    <submittedName>
        <fullName evidence="7">Hca operon transcriptional activator HcaR</fullName>
    </submittedName>
</protein>
<dbReference type="RefSeq" id="WP_173134726.1">
    <property type="nucleotide sequence ID" value="NZ_JAAATY010000013.1"/>
</dbReference>
<dbReference type="SUPFAM" id="SSF46785">
    <property type="entry name" value="Winged helix' DNA-binding domain"/>
    <property type="match status" value="1"/>
</dbReference>
<evidence type="ECO:0000259" key="6">
    <source>
        <dbReference type="PROSITE" id="PS50931"/>
    </source>
</evidence>